<dbReference type="InterPro" id="IPR009057">
    <property type="entry name" value="Homeodomain-like_sf"/>
</dbReference>
<dbReference type="PROSITE" id="PS50977">
    <property type="entry name" value="HTH_TETR_2"/>
    <property type="match status" value="1"/>
</dbReference>
<name>A0A1H9Y4Q8_9FIRM</name>
<dbReference type="InterPro" id="IPR050624">
    <property type="entry name" value="HTH-type_Tx_Regulator"/>
</dbReference>
<dbReference type="PANTHER" id="PTHR43479:SF11">
    <property type="entry name" value="ACREF_ENVCD OPERON REPRESSOR-RELATED"/>
    <property type="match status" value="1"/>
</dbReference>
<feature type="DNA-binding region" description="H-T-H motif" evidence="2">
    <location>
        <begin position="25"/>
        <end position="44"/>
    </location>
</feature>
<evidence type="ECO:0000256" key="2">
    <source>
        <dbReference type="PROSITE-ProRule" id="PRU00335"/>
    </source>
</evidence>
<evidence type="ECO:0000259" key="3">
    <source>
        <dbReference type="PROSITE" id="PS50977"/>
    </source>
</evidence>
<dbReference type="InterPro" id="IPR001647">
    <property type="entry name" value="HTH_TetR"/>
</dbReference>
<dbReference type="PRINTS" id="PR00455">
    <property type="entry name" value="HTHTETR"/>
</dbReference>
<reference evidence="4 5" key="1">
    <citation type="submission" date="2016-10" db="EMBL/GenBank/DDBJ databases">
        <authorList>
            <person name="de Groot N.N."/>
        </authorList>
    </citation>
    <scope>NUCLEOTIDE SEQUENCE [LARGE SCALE GENOMIC DNA]</scope>
    <source>
        <strain evidence="4 5">DSM 18979</strain>
    </source>
</reference>
<dbReference type="EMBL" id="FOHU01000001">
    <property type="protein sequence ID" value="SES63814.1"/>
    <property type="molecule type" value="Genomic_DNA"/>
</dbReference>
<accession>A0A1H9Y4Q8</accession>
<dbReference type="SUPFAM" id="SSF46689">
    <property type="entry name" value="Homeodomain-like"/>
    <property type="match status" value="1"/>
</dbReference>
<dbReference type="OrthoDB" id="9812993at2"/>
<proteinExistence type="predicted"/>
<evidence type="ECO:0000313" key="4">
    <source>
        <dbReference type="EMBL" id="SES63814.1"/>
    </source>
</evidence>
<dbReference type="Gene3D" id="1.10.357.10">
    <property type="entry name" value="Tetracycline Repressor, domain 2"/>
    <property type="match status" value="1"/>
</dbReference>
<dbReference type="AlphaFoldDB" id="A0A1H9Y4Q8"/>
<dbReference type="STRING" id="426128.SAMN05660297_00032"/>
<dbReference type="Pfam" id="PF00440">
    <property type="entry name" value="TetR_N"/>
    <property type="match status" value="1"/>
</dbReference>
<keyword evidence="1 2" id="KW-0238">DNA-binding</keyword>
<evidence type="ECO:0000256" key="1">
    <source>
        <dbReference type="ARBA" id="ARBA00023125"/>
    </source>
</evidence>
<dbReference type="RefSeq" id="WP_090437678.1">
    <property type="nucleotide sequence ID" value="NZ_FOHU01000001.1"/>
</dbReference>
<gene>
    <name evidence="4" type="ORF">SAMN05660297_00032</name>
</gene>
<protein>
    <submittedName>
        <fullName evidence="4">Transcriptional regulator, TetR family</fullName>
    </submittedName>
</protein>
<sequence>MTDKKEEIFNSAREVFYAKGFKDTNVADIAKKAGIGVGTFYNYYASKEQIFFEINMKENEKLKKKIAESFDSNDDDPVTLVTKVVTQNIGEMNANPILKEWNNKEIASKLEQYFYEQGGIENTSEFFQGIATELIKKWKAEGKIRDDLDDEFILALLNSIHYVDIHKRDIGIHHFPKVIHYLTEFIMKGLTDCCNRE</sequence>
<organism evidence="4 5">
    <name type="scientific">Natronincola peptidivorans</name>
    <dbReference type="NCBI Taxonomy" id="426128"/>
    <lineage>
        <taxon>Bacteria</taxon>
        <taxon>Bacillati</taxon>
        <taxon>Bacillota</taxon>
        <taxon>Clostridia</taxon>
        <taxon>Peptostreptococcales</taxon>
        <taxon>Natronincolaceae</taxon>
        <taxon>Natronincola</taxon>
    </lineage>
</organism>
<dbReference type="GO" id="GO:0003677">
    <property type="term" value="F:DNA binding"/>
    <property type="evidence" value="ECO:0007669"/>
    <property type="project" value="UniProtKB-UniRule"/>
</dbReference>
<dbReference type="Proteomes" id="UP000199568">
    <property type="component" value="Unassembled WGS sequence"/>
</dbReference>
<evidence type="ECO:0000313" key="5">
    <source>
        <dbReference type="Proteomes" id="UP000199568"/>
    </source>
</evidence>
<feature type="domain" description="HTH tetR-type" evidence="3">
    <location>
        <begin position="2"/>
        <end position="62"/>
    </location>
</feature>
<dbReference type="PANTHER" id="PTHR43479">
    <property type="entry name" value="ACREF/ENVCD OPERON REPRESSOR-RELATED"/>
    <property type="match status" value="1"/>
</dbReference>
<keyword evidence="5" id="KW-1185">Reference proteome</keyword>